<keyword evidence="4" id="KW-1185">Reference proteome</keyword>
<evidence type="ECO:0000313" key="4">
    <source>
        <dbReference type="Proteomes" id="UP000026962"/>
    </source>
</evidence>
<evidence type="ECO:0000256" key="1">
    <source>
        <dbReference type="SAM" id="MobiDB-lite"/>
    </source>
</evidence>
<feature type="compositionally biased region" description="Polar residues" evidence="1">
    <location>
        <begin position="234"/>
        <end position="252"/>
    </location>
</feature>
<name>A0A0E0JNA2_ORYPU</name>
<dbReference type="Pfam" id="PF23399">
    <property type="entry name" value="LTI65_PGEED"/>
    <property type="match status" value="1"/>
</dbReference>
<dbReference type="Gramene" id="OPUNC01G28750.1">
    <property type="protein sequence ID" value="OPUNC01G28750.1"/>
    <property type="gene ID" value="OPUNC01G28750"/>
</dbReference>
<feature type="domain" description="LTI65/LTI78 PGEED repeat" evidence="2">
    <location>
        <begin position="169"/>
        <end position="197"/>
    </location>
</feature>
<reference evidence="3" key="1">
    <citation type="submission" date="2015-04" db="UniProtKB">
        <authorList>
            <consortium name="EnsemblPlants"/>
        </authorList>
    </citation>
    <scope>IDENTIFICATION</scope>
</reference>
<dbReference type="GO" id="GO:0009737">
    <property type="term" value="P:response to abscisic acid"/>
    <property type="evidence" value="ECO:0007669"/>
    <property type="project" value="InterPro"/>
</dbReference>
<dbReference type="STRING" id="4537.A0A0E0JNA2"/>
<dbReference type="PANTHER" id="PTHR33836:SF1">
    <property type="entry name" value="LOW-TEMPERATURE-INDUCED 65 KDA PROTEIN-RELATED"/>
    <property type="match status" value="1"/>
</dbReference>
<reference evidence="3" key="2">
    <citation type="submission" date="2018-05" db="EMBL/GenBank/DDBJ databases">
        <title>OpunRS2 (Oryza punctata Reference Sequence Version 2).</title>
        <authorList>
            <person name="Zhang J."/>
            <person name="Kudrna D."/>
            <person name="Lee S."/>
            <person name="Talag J."/>
            <person name="Welchert J."/>
            <person name="Wing R.A."/>
        </authorList>
    </citation>
    <scope>NUCLEOTIDE SEQUENCE [LARGE SCALE GENOMIC DNA]</scope>
</reference>
<organism evidence="3">
    <name type="scientific">Oryza punctata</name>
    <name type="common">Red rice</name>
    <dbReference type="NCBI Taxonomy" id="4537"/>
    <lineage>
        <taxon>Eukaryota</taxon>
        <taxon>Viridiplantae</taxon>
        <taxon>Streptophyta</taxon>
        <taxon>Embryophyta</taxon>
        <taxon>Tracheophyta</taxon>
        <taxon>Spermatophyta</taxon>
        <taxon>Magnoliopsida</taxon>
        <taxon>Liliopsida</taxon>
        <taxon>Poales</taxon>
        <taxon>Poaceae</taxon>
        <taxon>BOP clade</taxon>
        <taxon>Oryzoideae</taxon>
        <taxon>Oryzeae</taxon>
        <taxon>Oryzinae</taxon>
        <taxon>Oryza</taxon>
    </lineage>
</organism>
<dbReference type="AlphaFoldDB" id="A0A0E0JNA2"/>
<protein>
    <recommendedName>
        <fullName evidence="2">LTI65/LTI78 PGEED repeat domain-containing protein</fullName>
    </recommendedName>
</protein>
<accession>A0A0E0JNA2</accession>
<evidence type="ECO:0000313" key="3">
    <source>
        <dbReference type="EnsemblPlants" id="OPUNC01G28750.1"/>
    </source>
</evidence>
<feature type="region of interest" description="Disordered" evidence="1">
    <location>
        <begin position="229"/>
        <end position="252"/>
    </location>
</feature>
<dbReference type="Proteomes" id="UP000026962">
    <property type="component" value="Chromosome 1"/>
</dbReference>
<evidence type="ECO:0000259" key="2">
    <source>
        <dbReference type="Pfam" id="PF23399"/>
    </source>
</evidence>
<dbReference type="InterPro" id="IPR057059">
    <property type="entry name" value="LTI65/LTI78_PGEED"/>
</dbReference>
<dbReference type="GO" id="GO:0006950">
    <property type="term" value="P:response to stress"/>
    <property type="evidence" value="ECO:0007669"/>
    <property type="project" value="TreeGrafter"/>
</dbReference>
<dbReference type="InterPro" id="IPR037491">
    <property type="entry name" value="LTI78/LTI65"/>
</dbReference>
<sequence>MLTHKHVPKDVGLCNIVVTEEGDMGRCTRGKQKQHKLVLKKVKEKIKNTIAGNGHGGNNGGGSGEKGGDRADGSSNSKEDERDVAAQSMGDVDERGYSTMHVLREGEDISAIPIIRTFELMSASNDPKHVGVGKLDVDVLNDPMLGTTQDMDTTATHASGEPATRQQQDKGVMVTGYITNKLHPSDEDRVPSEAISGPVKRRKEDVAQRVLARDDTLVKVREAPTQVLTKAREANTSLTDRNRVSDTVQPQS</sequence>
<feature type="compositionally biased region" description="Basic and acidic residues" evidence="1">
    <location>
        <begin position="66"/>
        <end position="84"/>
    </location>
</feature>
<feature type="region of interest" description="Disordered" evidence="1">
    <location>
        <begin position="182"/>
        <end position="202"/>
    </location>
</feature>
<dbReference type="EnsemblPlants" id="OPUNC01G28750.1">
    <property type="protein sequence ID" value="OPUNC01G28750.1"/>
    <property type="gene ID" value="OPUNC01G28750"/>
</dbReference>
<dbReference type="PANTHER" id="PTHR33836">
    <property type="entry name" value="LOW-TEMPERATURE-INDUCED 65 KDA PROTEIN-RELATED"/>
    <property type="match status" value="1"/>
</dbReference>
<proteinExistence type="predicted"/>
<feature type="region of interest" description="Disordered" evidence="1">
    <location>
        <begin position="48"/>
        <end position="89"/>
    </location>
</feature>
<dbReference type="HOGENOM" id="CLU_1104232_0_0_1"/>
<feature type="compositionally biased region" description="Gly residues" evidence="1">
    <location>
        <begin position="53"/>
        <end position="65"/>
    </location>
</feature>